<accession>A0A090D0H1</accession>
<sequence>MIRSNSCHLKDYFLQKTPFEELPHKIKEAEETILATPSENFESTSITVYKDKEIINSIFGHLEVPEEYVNEYLELIKSTKEEEIGERWKDYVIFKNPEEAAFLGYSANQENYGKWMHQTVRLSVKGLKKKDWNFDKLLRFLRCCREYESLRHTSGEERTQPGCSFLGGPYKVIADFFKSYQPDGVTCIETKRGLTFFSYLRGEKIKLSSLSISEKPLIYQGKETFGGIDHTDPEVAAKIMEFVKSGLYPKALQETDREELKRILGKIFWWICQAKPWLAGDPSIAETLIRTIWQSKGFESLSWKEGIIPWAEVVKEADVEKFAENFHKLFN</sequence>
<organism evidence="1 2">
    <name type="scientific">Candidatus Criblamydia sequanensis CRIB-18</name>
    <dbReference type="NCBI Taxonomy" id="1437425"/>
    <lineage>
        <taxon>Bacteria</taxon>
        <taxon>Pseudomonadati</taxon>
        <taxon>Chlamydiota</taxon>
        <taxon>Chlamydiia</taxon>
        <taxon>Parachlamydiales</taxon>
        <taxon>Candidatus Criblamydiaceae</taxon>
        <taxon>Candidatus Criblamydia</taxon>
    </lineage>
</organism>
<proteinExistence type="predicted"/>
<protein>
    <submittedName>
        <fullName evidence="1">Uncharacterized protein</fullName>
    </submittedName>
</protein>
<comment type="caution">
    <text evidence="1">The sequence shown here is derived from an EMBL/GenBank/DDBJ whole genome shotgun (WGS) entry which is preliminary data.</text>
</comment>
<gene>
    <name evidence="1" type="ORF">CSEC_1974</name>
</gene>
<dbReference type="RefSeq" id="WP_041018312.1">
    <property type="nucleotide sequence ID" value="NZ_CCEJ010000009.1"/>
</dbReference>
<dbReference type="EMBL" id="CCEJ010000009">
    <property type="protein sequence ID" value="CDR34781.1"/>
    <property type="molecule type" value="Genomic_DNA"/>
</dbReference>
<dbReference type="InterPro" id="IPR008798">
    <property type="entry name" value="Avirulence_B/C"/>
</dbReference>
<keyword evidence="2" id="KW-1185">Reference proteome</keyword>
<evidence type="ECO:0000313" key="1">
    <source>
        <dbReference type="EMBL" id="CDR34781.1"/>
    </source>
</evidence>
<reference evidence="1" key="1">
    <citation type="submission" date="2013-12" db="EMBL/GenBank/DDBJ databases">
        <authorList>
            <person name="Linke B."/>
        </authorList>
    </citation>
    <scope>NUCLEOTIDE SEQUENCE [LARGE SCALE GENOMIC DNA]</scope>
    <source>
        <strain evidence="1">CRIB-18</strain>
    </source>
</reference>
<dbReference type="Gene3D" id="1.10.3290.20">
    <property type="match status" value="1"/>
</dbReference>
<name>A0A090D0H1_9BACT</name>
<dbReference type="Proteomes" id="UP000031552">
    <property type="component" value="Unassembled WGS sequence"/>
</dbReference>
<dbReference type="Pfam" id="PF05394">
    <property type="entry name" value="AvrB_AvrC"/>
    <property type="match status" value="1"/>
</dbReference>
<dbReference type="SUPFAM" id="SSF103383">
    <property type="entry name" value="Antivirulence factor"/>
    <property type="match status" value="1"/>
</dbReference>
<dbReference type="InterPro" id="IPR036231">
    <property type="entry name" value="Avirulence_B/C_sf"/>
</dbReference>
<dbReference type="AlphaFoldDB" id="A0A090D0H1"/>
<dbReference type="OrthoDB" id="6003210at2"/>
<reference evidence="1" key="2">
    <citation type="submission" date="2014-09" db="EMBL/GenBank/DDBJ databases">
        <title>Criblamydia sequanensis harbors a mega-plasmid encoding arsenite resistance.</title>
        <authorList>
            <person name="Bertelli C."/>
            <person name="Goesmann A."/>
            <person name="Greub G."/>
        </authorList>
    </citation>
    <scope>NUCLEOTIDE SEQUENCE [LARGE SCALE GENOMIC DNA]</scope>
    <source>
        <strain evidence="1">CRIB-18</strain>
    </source>
</reference>
<evidence type="ECO:0000313" key="2">
    <source>
        <dbReference type="Proteomes" id="UP000031552"/>
    </source>
</evidence>